<gene>
    <name evidence="4" type="ORF">H6P81_008204</name>
</gene>
<dbReference type="SUPFAM" id="SSF53335">
    <property type="entry name" value="S-adenosyl-L-methionine-dependent methyltransferases"/>
    <property type="match status" value="1"/>
</dbReference>
<dbReference type="InterPro" id="IPR051419">
    <property type="entry name" value="Lys/N-term_MeTrsfase_sf"/>
</dbReference>
<dbReference type="Gene3D" id="3.40.50.150">
    <property type="entry name" value="Vaccinia Virus protein VP39"/>
    <property type="match status" value="1"/>
</dbReference>
<dbReference type="Proteomes" id="UP000825729">
    <property type="component" value="Unassembled WGS sequence"/>
</dbReference>
<sequence>MAASVCLPALHSGFSPPAFSHGRFVFNLRASTHAFSDFPFSGPPFAFIQRSKVRRRTSVPPSHFWVRASKGTTELVQEEGGEDFTILTTARSQYNEIVIVDTPQSRLLLLDSTHNIHSICNKGEKWTGFFWDEFVSLPAVIPQGPIAIFGLGGGTAAHLLLESWPHLHLEGWEIDGILVEKAREFLGLADVEKPNQDGGVLHVHVGDAFSPAAVVPGGFAGIVVDLFSDGKLLPQLQQVSTWLDLRKRLMPDGRIMVNCGGAYAARFNATIKALIRAFPGNLSWRKLSTAETENYLTLTGPMPDLSLWATLVPDRLSSNLHQWKPCEKKKRKRKQ</sequence>
<name>A0AAV7F2C8_ARIFI</name>
<keyword evidence="5" id="KW-1185">Reference proteome</keyword>
<evidence type="ECO:0000313" key="4">
    <source>
        <dbReference type="EMBL" id="KAG9455300.1"/>
    </source>
</evidence>
<dbReference type="GO" id="GO:0032259">
    <property type="term" value="P:methylation"/>
    <property type="evidence" value="ECO:0007669"/>
    <property type="project" value="UniProtKB-KW"/>
</dbReference>
<protein>
    <submittedName>
        <fullName evidence="4">Uncharacterized protein</fullName>
    </submittedName>
</protein>
<comment type="similarity">
    <text evidence="1">Belongs to the methyltransferase superfamily.</text>
</comment>
<accession>A0AAV7F2C8</accession>
<evidence type="ECO:0000256" key="2">
    <source>
        <dbReference type="ARBA" id="ARBA00022603"/>
    </source>
</evidence>
<proteinExistence type="inferred from homology"/>
<dbReference type="PANTHER" id="PTHR12176">
    <property type="entry name" value="SAM-DEPENDENT METHYLTRANSFERASE SUPERFAMILY PROTEIN"/>
    <property type="match status" value="1"/>
</dbReference>
<dbReference type="EMBL" id="JAINDJ010000003">
    <property type="protein sequence ID" value="KAG9455300.1"/>
    <property type="molecule type" value="Genomic_DNA"/>
</dbReference>
<dbReference type="InterPro" id="IPR029063">
    <property type="entry name" value="SAM-dependent_MTases_sf"/>
</dbReference>
<organism evidence="4 5">
    <name type="scientific">Aristolochia fimbriata</name>
    <name type="common">White veined hardy Dutchman's pipe vine</name>
    <dbReference type="NCBI Taxonomy" id="158543"/>
    <lineage>
        <taxon>Eukaryota</taxon>
        <taxon>Viridiplantae</taxon>
        <taxon>Streptophyta</taxon>
        <taxon>Embryophyta</taxon>
        <taxon>Tracheophyta</taxon>
        <taxon>Spermatophyta</taxon>
        <taxon>Magnoliopsida</taxon>
        <taxon>Magnoliidae</taxon>
        <taxon>Piperales</taxon>
        <taxon>Aristolochiaceae</taxon>
        <taxon>Aristolochia</taxon>
    </lineage>
</organism>
<comment type="caution">
    <text evidence="4">The sequence shown here is derived from an EMBL/GenBank/DDBJ whole genome shotgun (WGS) entry which is preliminary data.</text>
</comment>
<dbReference type="PANTHER" id="PTHR12176:SF76">
    <property type="entry name" value="S-ADENOSYL-L-METHIONINE-DEPENDENT METHYLTRANSFERASES SUPERFAMILY PROTEIN"/>
    <property type="match status" value="1"/>
</dbReference>
<evidence type="ECO:0000256" key="3">
    <source>
        <dbReference type="ARBA" id="ARBA00022679"/>
    </source>
</evidence>
<keyword evidence="2" id="KW-0489">Methyltransferase</keyword>
<dbReference type="GO" id="GO:0008168">
    <property type="term" value="F:methyltransferase activity"/>
    <property type="evidence" value="ECO:0007669"/>
    <property type="project" value="UniProtKB-KW"/>
</dbReference>
<evidence type="ECO:0000256" key="1">
    <source>
        <dbReference type="ARBA" id="ARBA00008361"/>
    </source>
</evidence>
<reference evidence="4 5" key="1">
    <citation type="submission" date="2021-07" db="EMBL/GenBank/DDBJ databases">
        <title>The Aristolochia fimbriata genome: insights into angiosperm evolution, floral development and chemical biosynthesis.</title>
        <authorList>
            <person name="Jiao Y."/>
        </authorList>
    </citation>
    <scope>NUCLEOTIDE SEQUENCE [LARGE SCALE GENOMIC DNA]</scope>
    <source>
        <strain evidence="4">IBCAS-2021</strain>
        <tissue evidence="4">Leaf</tissue>
    </source>
</reference>
<evidence type="ECO:0000313" key="5">
    <source>
        <dbReference type="Proteomes" id="UP000825729"/>
    </source>
</evidence>
<dbReference type="AlphaFoldDB" id="A0AAV7F2C8"/>
<keyword evidence="3" id="KW-0808">Transferase</keyword>